<feature type="compositionally biased region" description="Basic and acidic residues" evidence="1">
    <location>
        <begin position="98"/>
        <end position="108"/>
    </location>
</feature>
<feature type="compositionally biased region" description="Basic residues" evidence="1">
    <location>
        <begin position="73"/>
        <end position="84"/>
    </location>
</feature>
<evidence type="ECO:0000256" key="1">
    <source>
        <dbReference type="SAM" id="MobiDB-lite"/>
    </source>
</evidence>
<reference evidence="3" key="1">
    <citation type="journal article" date="2024" name="ISME J.">
        <title>Pleomorphic viruses establish stable relationship with marine hyperthermophilic archaea.</title>
        <authorList>
            <person name="Baquero D.P."/>
            <person name="Bignon E.A."/>
            <person name="Krupovic M."/>
        </authorList>
    </citation>
    <scope>NUCLEOTIDE SEQUENCE</scope>
</reference>
<organism evidence="3">
    <name type="scientific">Archaeoglobus veneficus pleomorphic virus 1</name>
    <dbReference type="NCBI Taxonomy" id="3115750"/>
    <lineage>
        <taxon>Viruses</taxon>
        <taxon>Monodnaviria</taxon>
        <taxon>Trapavirae</taxon>
        <taxon>Calorviricota</taxon>
        <taxon>Caminiviricetes</taxon>
        <taxon>Ageovirales</taxon>
        <taxon>Thalassapleoviridae</taxon>
        <taxon>Avenivirus</taxon>
        <taxon>Avenivirus atlanticense</taxon>
    </lineage>
</organism>
<proteinExistence type="predicted"/>
<accession>A0AAT9JAG5</accession>
<protein>
    <submittedName>
        <fullName evidence="3">Uncharacterized protein</fullName>
    </submittedName>
</protein>
<dbReference type="EMBL" id="BK065155">
    <property type="protein sequence ID" value="DBA54585.1"/>
    <property type="molecule type" value="Genomic_DNA"/>
</dbReference>
<evidence type="ECO:0000313" key="3">
    <source>
        <dbReference type="EMBL" id="DBA54585.1"/>
    </source>
</evidence>
<name>A0AAT9JAG5_9VIRU</name>
<keyword evidence="2" id="KW-0472">Membrane</keyword>
<sequence length="108" mass="11779">MKRQHRDTVLLFAAFVVAELLLDAVAGDWLKSLVASYVGTIPAFIGLIAVLLLVWVRVEKYEALTSAGKKRVGGVAKSSRKVGKKSIVEKKSGKKVSGKKEVGKRSRR</sequence>
<gene>
    <name evidence="3" type="ORF">AvPV1_gp03</name>
</gene>
<keyword evidence="2" id="KW-0812">Transmembrane</keyword>
<feature type="region of interest" description="Disordered" evidence="1">
    <location>
        <begin position="73"/>
        <end position="108"/>
    </location>
</feature>
<keyword evidence="2" id="KW-1133">Transmembrane helix</keyword>
<evidence type="ECO:0000256" key="2">
    <source>
        <dbReference type="SAM" id="Phobius"/>
    </source>
</evidence>
<feature type="transmembrane region" description="Helical" evidence="2">
    <location>
        <begin position="34"/>
        <end position="56"/>
    </location>
</feature>